<organism evidence="2 3">
    <name type="scientific">Trifolium medium</name>
    <dbReference type="NCBI Taxonomy" id="97028"/>
    <lineage>
        <taxon>Eukaryota</taxon>
        <taxon>Viridiplantae</taxon>
        <taxon>Streptophyta</taxon>
        <taxon>Embryophyta</taxon>
        <taxon>Tracheophyta</taxon>
        <taxon>Spermatophyta</taxon>
        <taxon>Magnoliopsida</taxon>
        <taxon>eudicotyledons</taxon>
        <taxon>Gunneridae</taxon>
        <taxon>Pentapetalae</taxon>
        <taxon>rosids</taxon>
        <taxon>fabids</taxon>
        <taxon>Fabales</taxon>
        <taxon>Fabaceae</taxon>
        <taxon>Papilionoideae</taxon>
        <taxon>50 kb inversion clade</taxon>
        <taxon>NPAAA clade</taxon>
        <taxon>Hologalegina</taxon>
        <taxon>IRL clade</taxon>
        <taxon>Trifolieae</taxon>
        <taxon>Trifolium</taxon>
    </lineage>
</organism>
<proteinExistence type="predicted"/>
<keyword evidence="1" id="KW-0853">WD repeat</keyword>
<dbReference type="PANTHER" id="PTHR22844">
    <property type="entry name" value="F-BOX AND WD40 DOMAIN PROTEIN"/>
    <property type="match status" value="1"/>
</dbReference>
<dbReference type="SUPFAM" id="SSF50978">
    <property type="entry name" value="WD40 repeat-like"/>
    <property type="match status" value="1"/>
</dbReference>
<dbReference type="PROSITE" id="PS50082">
    <property type="entry name" value="WD_REPEATS_2"/>
    <property type="match status" value="1"/>
</dbReference>
<dbReference type="InterPro" id="IPR001680">
    <property type="entry name" value="WD40_rpt"/>
</dbReference>
<dbReference type="InterPro" id="IPR045182">
    <property type="entry name" value="JINGUBANG-like"/>
</dbReference>
<protein>
    <submittedName>
        <fullName evidence="2">Transducin/WD40 repeat protein</fullName>
    </submittedName>
</protein>
<keyword evidence="3" id="KW-1185">Reference proteome</keyword>
<dbReference type="AlphaFoldDB" id="A0A392US79"/>
<feature type="non-terminal residue" evidence="2">
    <location>
        <position position="56"/>
    </location>
</feature>
<evidence type="ECO:0000256" key="1">
    <source>
        <dbReference type="PROSITE-ProRule" id="PRU00221"/>
    </source>
</evidence>
<evidence type="ECO:0000313" key="2">
    <source>
        <dbReference type="EMBL" id="MCI75190.1"/>
    </source>
</evidence>
<sequence length="56" mass="6483">MWKREMDGNGKKMKHVLDRILLKQENAVTALTVNRSSTVLYCGSSDGLVNFWERQQ</sequence>
<dbReference type="Proteomes" id="UP000265520">
    <property type="component" value="Unassembled WGS sequence"/>
</dbReference>
<accession>A0A392US79</accession>
<dbReference type="PANTHER" id="PTHR22844:SF370">
    <property type="entry name" value="OS12G0594000 PROTEIN"/>
    <property type="match status" value="1"/>
</dbReference>
<evidence type="ECO:0000313" key="3">
    <source>
        <dbReference type="Proteomes" id="UP000265520"/>
    </source>
</evidence>
<name>A0A392US79_9FABA</name>
<feature type="repeat" description="WD" evidence="1">
    <location>
        <begin position="21"/>
        <end position="56"/>
    </location>
</feature>
<reference evidence="2 3" key="1">
    <citation type="journal article" date="2018" name="Front. Plant Sci.">
        <title>Red Clover (Trifolium pratense) and Zigzag Clover (T. medium) - A Picture of Genomic Similarities and Differences.</title>
        <authorList>
            <person name="Dluhosova J."/>
            <person name="Istvanek J."/>
            <person name="Nedelnik J."/>
            <person name="Repkova J."/>
        </authorList>
    </citation>
    <scope>NUCLEOTIDE SEQUENCE [LARGE SCALE GENOMIC DNA]</scope>
    <source>
        <strain evidence="3">cv. 10/8</strain>
        <tissue evidence="2">Leaf</tissue>
    </source>
</reference>
<dbReference type="EMBL" id="LXQA010876984">
    <property type="protein sequence ID" value="MCI75190.1"/>
    <property type="molecule type" value="Genomic_DNA"/>
</dbReference>
<comment type="caution">
    <text evidence="2">The sequence shown here is derived from an EMBL/GenBank/DDBJ whole genome shotgun (WGS) entry which is preliminary data.</text>
</comment>
<dbReference type="InterPro" id="IPR036322">
    <property type="entry name" value="WD40_repeat_dom_sf"/>
</dbReference>
<dbReference type="PROSITE" id="PS50294">
    <property type="entry name" value="WD_REPEATS_REGION"/>
    <property type="match status" value="1"/>
</dbReference>